<dbReference type="OrthoDB" id="18431at2759"/>
<proteinExistence type="predicted"/>
<dbReference type="SUPFAM" id="SSF48425">
    <property type="entry name" value="Sec7 domain"/>
    <property type="match status" value="1"/>
</dbReference>
<sequence>MNRGINDSQDLPREYLGKIYDEIARQHFDKASREMEALAQSARELMESVSCSRVPRSCLHSN</sequence>
<organism evidence="2 3">
    <name type="scientific">Dibothriocephalus latus</name>
    <name type="common">Fish tapeworm</name>
    <name type="synonym">Diphyllobothrium latum</name>
    <dbReference type="NCBI Taxonomy" id="60516"/>
    <lineage>
        <taxon>Eukaryota</taxon>
        <taxon>Metazoa</taxon>
        <taxon>Spiralia</taxon>
        <taxon>Lophotrochozoa</taxon>
        <taxon>Platyhelminthes</taxon>
        <taxon>Cestoda</taxon>
        <taxon>Eucestoda</taxon>
        <taxon>Diphyllobothriidea</taxon>
        <taxon>Diphyllobothriidae</taxon>
        <taxon>Dibothriocephalus</taxon>
    </lineage>
</organism>
<dbReference type="EMBL" id="UYRU01045164">
    <property type="protein sequence ID" value="VDK88815.1"/>
    <property type="molecule type" value="Genomic_DNA"/>
</dbReference>
<dbReference type="GO" id="GO:0032012">
    <property type="term" value="P:regulation of ARF protein signal transduction"/>
    <property type="evidence" value="ECO:0007669"/>
    <property type="project" value="InterPro"/>
</dbReference>
<dbReference type="InterPro" id="IPR035999">
    <property type="entry name" value="Sec7_dom_sf"/>
</dbReference>
<evidence type="ECO:0000313" key="2">
    <source>
        <dbReference type="EMBL" id="VDK88815.1"/>
    </source>
</evidence>
<dbReference type="Gene3D" id="1.10.1000.11">
    <property type="entry name" value="Arf Nucleotide-binding Site Opener,domain 2"/>
    <property type="match status" value="1"/>
</dbReference>
<dbReference type="InterPro" id="IPR000904">
    <property type="entry name" value="Sec7_dom"/>
</dbReference>
<dbReference type="Pfam" id="PF01369">
    <property type="entry name" value="Sec7"/>
    <property type="match status" value="1"/>
</dbReference>
<dbReference type="AlphaFoldDB" id="A0A3P6U447"/>
<feature type="domain" description="SEC7" evidence="1">
    <location>
        <begin position="1"/>
        <end position="27"/>
    </location>
</feature>
<dbReference type="InterPro" id="IPR023394">
    <property type="entry name" value="Sec7_C_sf"/>
</dbReference>
<dbReference type="GO" id="GO:0005085">
    <property type="term" value="F:guanyl-nucleotide exchange factor activity"/>
    <property type="evidence" value="ECO:0007669"/>
    <property type="project" value="InterPro"/>
</dbReference>
<keyword evidence="3" id="KW-1185">Reference proteome</keyword>
<protein>
    <recommendedName>
        <fullName evidence="1">SEC7 domain-containing protein</fullName>
    </recommendedName>
</protein>
<gene>
    <name evidence="2" type="ORF">DILT_LOCUS4274</name>
</gene>
<dbReference type="Proteomes" id="UP000281553">
    <property type="component" value="Unassembled WGS sequence"/>
</dbReference>
<evidence type="ECO:0000259" key="1">
    <source>
        <dbReference type="Pfam" id="PF01369"/>
    </source>
</evidence>
<accession>A0A3P6U447</accession>
<evidence type="ECO:0000313" key="3">
    <source>
        <dbReference type="Proteomes" id="UP000281553"/>
    </source>
</evidence>
<reference evidence="2 3" key="1">
    <citation type="submission" date="2018-11" db="EMBL/GenBank/DDBJ databases">
        <authorList>
            <consortium name="Pathogen Informatics"/>
        </authorList>
    </citation>
    <scope>NUCLEOTIDE SEQUENCE [LARGE SCALE GENOMIC DNA]</scope>
</reference>
<name>A0A3P6U447_DIBLA</name>